<dbReference type="Proteomes" id="UP000054270">
    <property type="component" value="Unassembled WGS sequence"/>
</dbReference>
<proteinExistence type="predicted"/>
<organism evidence="2 3">
    <name type="scientific">Hypholoma sublateritium (strain FD-334 SS-4)</name>
    <dbReference type="NCBI Taxonomy" id="945553"/>
    <lineage>
        <taxon>Eukaryota</taxon>
        <taxon>Fungi</taxon>
        <taxon>Dikarya</taxon>
        <taxon>Basidiomycota</taxon>
        <taxon>Agaricomycotina</taxon>
        <taxon>Agaricomycetes</taxon>
        <taxon>Agaricomycetidae</taxon>
        <taxon>Agaricales</taxon>
        <taxon>Agaricineae</taxon>
        <taxon>Strophariaceae</taxon>
        <taxon>Hypholoma</taxon>
    </lineage>
</organism>
<evidence type="ECO:0000313" key="2">
    <source>
        <dbReference type="EMBL" id="KJA23665.1"/>
    </source>
</evidence>
<keyword evidence="3" id="KW-1185">Reference proteome</keyword>
<protein>
    <submittedName>
        <fullName evidence="2">Uncharacterized protein</fullName>
    </submittedName>
</protein>
<dbReference type="AlphaFoldDB" id="A0A0D2PW06"/>
<feature type="region of interest" description="Disordered" evidence="1">
    <location>
        <begin position="222"/>
        <end position="257"/>
    </location>
</feature>
<accession>A0A0D2PW06</accession>
<dbReference type="InterPro" id="IPR059179">
    <property type="entry name" value="MLKL-like_MCAfunc"/>
</dbReference>
<evidence type="ECO:0000256" key="1">
    <source>
        <dbReference type="SAM" id="MobiDB-lite"/>
    </source>
</evidence>
<gene>
    <name evidence="2" type="ORF">HYPSUDRAFT_86518</name>
</gene>
<dbReference type="CDD" id="cd21037">
    <property type="entry name" value="MLKL_NTD"/>
    <property type="match status" value="1"/>
</dbReference>
<sequence>MAAKQKTSKPPQPQIYDITDHGLQQGTFLLNVVQEVAKYAPIPYLQSVAGSCLFLFNMVAATRNNKDDLQRLATDAINLIATIWASYQFSEDKNLWPSRHLREVILGVARDLESINEFVQARLSKPWAVRAVYNVFDAKKIVDYRQRLNSTVQNFQVSSDLNVNEMLLRLSKKQDEVLKYVQTPAPVPRYMPAPAPPQTGYPAHMGGDPRISMYGTAEPASYMPQPARPQAEYPAHTSSAHIPMYGPGENSGTRNGATSTYYDAWASAEGREGPSTARPPWPQPSPSSLRPQAEYPTHANSDARIPRYDPAETATARYEATSAYYDTRAPVAEWEELPLVRQSRPSPSPMSFNNVKGSGIAIGGGPVNIVNH</sequence>
<dbReference type="STRING" id="945553.A0A0D2PW06"/>
<name>A0A0D2PW06_HYPSF</name>
<reference evidence="3" key="1">
    <citation type="submission" date="2014-04" db="EMBL/GenBank/DDBJ databases">
        <title>Evolutionary Origins and Diversification of the Mycorrhizal Mutualists.</title>
        <authorList>
            <consortium name="DOE Joint Genome Institute"/>
            <consortium name="Mycorrhizal Genomics Consortium"/>
            <person name="Kohler A."/>
            <person name="Kuo A."/>
            <person name="Nagy L.G."/>
            <person name="Floudas D."/>
            <person name="Copeland A."/>
            <person name="Barry K.W."/>
            <person name="Cichocki N."/>
            <person name="Veneault-Fourrey C."/>
            <person name="LaButti K."/>
            <person name="Lindquist E.A."/>
            <person name="Lipzen A."/>
            <person name="Lundell T."/>
            <person name="Morin E."/>
            <person name="Murat C."/>
            <person name="Riley R."/>
            <person name="Ohm R."/>
            <person name="Sun H."/>
            <person name="Tunlid A."/>
            <person name="Henrissat B."/>
            <person name="Grigoriev I.V."/>
            <person name="Hibbett D.S."/>
            <person name="Martin F."/>
        </authorList>
    </citation>
    <scope>NUCLEOTIDE SEQUENCE [LARGE SCALE GENOMIC DNA]</scope>
    <source>
        <strain evidence="3">FD-334 SS-4</strain>
    </source>
</reference>
<evidence type="ECO:0000313" key="3">
    <source>
        <dbReference type="Proteomes" id="UP000054270"/>
    </source>
</evidence>
<dbReference type="OrthoDB" id="192148at2759"/>
<dbReference type="EMBL" id="KN817541">
    <property type="protein sequence ID" value="KJA23665.1"/>
    <property type="molecule type" value="Genomic_DNA"/>
</dbReference>
<feature type="region of interest" description="Disordered" evidence="1">
    <location>
        <begin position="269"/>
        <end position="310"/>
    </location>
</feature>